<organism evidence="1 2">
    <name type="scientific">Paenibacillus cisolokensis</name>
    <dbReference type="NCBI Taxonomy" id="1658519"/>
    <lineage>
        <taxon>Bacteria</taxon>
        <taxon>Bacillati</taxon>
        <taxon>Bacillota</taxon>
        <taxon>Bacilli</taxon>
        <taxon>Bacillales</taxon>
        <taxon>Paenibacillaceae</taxon>
        <taxon>Paenibacillus</taxon>
    </lineage>
</organism>
<evidence type="ECO:0000313" key="1">
    <source>
        <dbReference type="EMBL" id="GIQ67096.1"/>
    </source>
</evidence>
<dbReference type="Proteomes" id="UP000680304">
    <property type="component" value="Unassembled WGS sequence"/>
</dbReference>
<proteinExistence type="predicted"/>
<accession>A0ABQ4NGS0</accession>
<name>A0ABQ4NGS0_9BACL</name>
<keyword evidence="2" id="KW-1185">Reference proteome</keyword>
<comment type="caution">
    <text evidence="1">The sequence shown here is derived from an EMBL/GenBank/DDBJ whole genome shotgun (WGS) entry which is preliminary data.</text>
</comment>
<gene>
    <name evidence="1" type="ORF">PACILC2_56640</name>
</gene>
<evidence type="ECO:0008006" key="3">
    <source>
        <dbReference type="Google" id="ProtNLM"/>
    </source>
</evidence>
<protein>
    <recommendedName>
        <fullName evidence="3">Copper amine oxidase-like N-terminal domain-containing protein</fullName>
    </recommendedName>
</protein>
<dbReference type="EMBL" id="BOVJ01000252">
    <property type="protein sequence ID" value="GIQ67096.1"/>
    <property type="molecule type" value="Genomic_DNA"/>
</dbReference>
<evidence type="ECO:0000313" key="2">
    <source>
        <dbReference type="Proteomes" id="UP000680304"/>
    </source>
</evidence>
<reference evidence="1 2" key="1">
    <citation type="submission" date="2021-04" db="EMBL/GenBank/DDBJ databases">
        <title>Draft genome sequence of Paenibacillus cisolokensis, LC2-13A.</title>
        <authorList>
            <person name="Uke A."/>
            <person name="Chhe C."/>
            <person name="Baramee S."/>
            <person name="Kosugi A."/>
        </authorList>
    </citation>
    <scope>NUCLEOTIDE SEQUENCE [LARGE SCALE GENOMIC DNA]</scope>
    <source>
        <strain evidence="1 2">LC2-13A</strain>
    </source>
</reference>
<sequence length="480" mass="54077">MTLVAFAAAVAAFVPYAGLWHERYEMMATLGTGAPLWSMGETQPQSRYAFRASSYDLNVVRRADDAFGAVASIRFPVADGEPVPAAAGVREVKSHKPGYITFLLHPLLKVTRTELNGTPVEAVREGAYLHIPSASLRGRTGEQRLVVEYGGDMTVWAYGSSWDGYLSFIRGDNIYLPSYSGWYPLPGGDSLFYMLYDRILGARKDADLFFHSDFRATLTGFDGPLYASIPEAADSGHSGMKRFYEADSKGLSLFGGHFREVSVSGEPITVVTTPGSMRDAENLLQRIRSIREYYESWGRRLDSIERILYFPMESIDLTSFWPFEQKVGHTLLLPVYPQMMSNSQILYHTMELILFGDTNSYQIDASHSPESEFSLVTEIRSAILYMADRDNRIIPFKPIIETEYWHMMKSMIDRAIARGDEAKVWQVLASFWDRGLSISVYHDGPNGQYVQEYPIITADDWAEAWNRAMPGDADLLKLPK</sequence>